<evidence type="ECO:0000256" key="1">
    <source>
        <dbReference type="SAM" id="SignalP"/>
    </source>
</evidence>
<dbReference type="EMBL" id="JAIXMP010000001">
    <property type="protein sequence ID" value="KAI9278691.1"/>
    <property type="molecule type" value="Genomic_DNA"/>
</dbReference>
<keyword evidence="3" id="KW-1185">Reference proteome</keyword>
<proteinExistence type="predicted"/>
<gene>
    <name evidence="2" type="ORF">BDA99DRAFT_13662</name>
</gene>
<evidence type="ECO:0000313" key="2">
    <source>
        <dbReference type="EMBL" id="KAI9278691.1"/>
    </source>
</evidence>
<evidence type="ECO:0000313" key="3">
    <source>
        <dbReference type="Proteomes" id="UP001209540"/>
    </source>
</evidence>
<feature type="signal peptide" evidence="1">
    <location>
        <begin position="1"/>
        <end position="19"/>
    </location>
</feature>
<evidence type="ECO:0008006" key="4">
    <source>
        <dbReference type="Google" id="ProtNLM"/>
    </source>
</evidence>
<dbReference type="Proteomes" id="UP001209540">
    <property type="component" value="Unassembled WGS sequence"/>
</dbReference>
<dbReference type="AlphaFoldDB" id="A0AAD5KCZ8"/>
<organism evidence="2 3">
    <name type="scientific">Phascolomyces articulosus</name>
    <dbReference type="NCBI Taxonomy" id="60185"/>
    <lineage>
        <taxon>Eukaryota</taxon>
        <taxon>Fungi</taxon>
        <taxon>Fungi incertae sedis</taxon>
        <taxon>Mucoromycota</taxon>
        <taxon>Mucoromycotina</taxon>
        <taxon>Mucoromycetes</taxon>
        <taxon>Mucorales</taxon>
        <taxon>Lichtheimiaceae</taxon>
        <taxon>Phascolomyces</taxon>
    </lineage>
</organism>
<comment type="caution">
    <text evidence="2">The sequence shown here is derived from an EMBL/GenBank/DDBJ whole genome shotgun (WGS) entry which is preliminary data.</text>
</comment>
<reference evidence="2" key="1">
    <citation type="journal article" date="2022" name="IScience">
        <title>Evolution of zygomycete secretomes and the origins of terrestrial fungal ecologies.</title>
        <authorList>
            <person name="Chang Y."/>
            <person name="Wang Y."/>
            <person name="Mondo S."/>
            <person name="Ahrendt S."/>
            <person name="Andreopoulos W."/>
            <person name="Barry K."/>
            <person name="Beard J."/>
            <person name="Benny G.L."/>
            <person name="Blankenship S."/>
            <person name="Bonito G."/>
            <person name="Cuomo C."/>
            <person name="Desiro A."/>
            <person name="Gervers K.A."/>
            <person name="Hundley H."/>
            <person name="Kuo A."/>
            <person name="LaButti K."/>
            <person name="Lang B.F."/>
            <person name="Lipzen A."/>
            <person name="O'Donnell K."/>
            <person name="Pangilinan J."/>
            <person name="Reynolds N."/>
            <person name="Sandor L."/>
            <person name="Smith M.E."/>
            <person name="Tsang A."/>
            <person name="Grigoriev I.V."/>
            <person name="Stajich J.E."/>
            <person name="Spatafora J.W."/>
        </authorList>
    </citation>
    <scope>NUCLEOTIDE SEQUENCE</scope>
    <source>
        <strain evidence="2">RSA 2281</strain>
    </source>
</reference>
<accession>A0AAD5KCZ8</accession>
<sequence>MFKCFFLFLLFIVFHSCFHKYIYIIRIQGKGGGVPYIYIYILKKTLLIESNNAKVSRQTQFYTEMKINQCLYIKKECEKK</sequence>
<name>A0AAD5KCZ8_9FUNG</name>
<protein>
    <recommendedName>
        <fullName evidence="4">Lipoprotein</fullName>
    </recommendedName>
</protein>
<feature type="chain" id="PRO_5041949637" description="Lipoprotein" evidence="1">
    <location>
        <begin position="20"/>
        <end position="80"/>
    </location>
</feature>
<reference evidence="2" key="2">
    <citation type="submission" date="2023-02" db="EMBL/GenBank/DDBJ databases">
        <authorList>
            <consortium name="DOE Joint Genome Institute"/>
            <person name="Mondo S.J."/>
            <person name="Chang Y."/>
            <person name="Wang Y."/>
            <person name="Ahrendt S."/>
            <person name="Andreopoulos W."/>
            <person name="Barry K."/>
            <person name="Beard J."/>
            <person name="Benny G.L."/>
            <person name="Blankenship S."/>
            <person name="Bonito G."/>
            <person name="Cuomo C."/>
            <person name="Desiro A."/>
            <person name="Gervers K.A."/>
            <person name="Hundley H."/>
            <person name="Kuo A."/>
            <person name="LaButti K."/>
            <person name="Lang B.F."/>
            <person name="Lipzen A."/>
            <person name="O'Donnell K."/>
            <person name="Pangilinan J."/>
            <person name="Reynolds N."/>
            <person name="Sandor L."/>
            <person name="Smith M.W."/>
            <person name="Tsang A."/>
            <person name="Grigoriev I.V."/>
            <person name="Stajich J.E."/>
            <person name="Spatafora J.W."/>
        </authorList>
    </citation>
    <scope>NUCLEOTIDE SEQUENCE</scope>
    <source>
        <strain evidence="2">RSA 2281</strain>
    </source>
</reference>
<keyword evidence="1" id="KW-0732">Signal</keyword>